<dbReference type="AlphaFoldDB" id="A0A915CBP8"/>
<sequence>HSLVILQAEYCVESRVPYLALPDMGTVQCEPHPHPYRKVFDTLVVGYLNRQNYSETTRCLISESPCFKNAARLSDSSLPINDVVHGKHLEQIMQMFIERGHFDVHPMLLDFGNRMRALTNEFIALTNPQIYWSDAQKTLYGKRVPPPKSNFNEGSGGATQIVASAKGNAVPELTASVSNSFAHNVGDGWTSARRKSARPVSTETRRKEILKEVVEPVVHSAQQLIDGATVSKSSSSQTASSIPIDDGAIGTLERYIAHDNLEDIIASIERDMPPTFFDGTHVDDSFSSLSVEPLCLPDEHGTSWQFNEMQQVSDADPEVESSTRDLSNISLLEKSGNVPMMEPMPLSRSTPIRRKRMVPCKKNPLVDDTKLQPVMVRSQGDEDAWSRNLETDLRRHCTAGVSSIADVVCQL</sequence>
<dbReference type="InterPro" id="IPR006594">
    <property type="entry name" value="LisH"/>
</dbReference>
<name>A0A915CBP8_PARUN</name>
<protein>
    <submittedName>
        <fullName evidence="2">LisH domain-containing protein</fullName>
    </submittedName>
</protein>
<proteinExistence type="predicted"/>
<dbReference type="Proteomes" id="UP000887569">
    <property type="component" value="Unplaced"/>
</dbReference>
<dbReference type="WBParaSite" id="PgR110_g023_t01">
    <property type="protein sequence ID" value="PgR110_g023_t01"/>
    <property type="gene ID" value="PgR110_g023"/>
</dbReference>
<accession>A0A915CBP8</accession>
<organism evidence="1 2">
    <name type="scientific">Parascaris univalens</name>
    <name type="common">Nematode worm</name>
    <dbReference type="NCBI Taxonomy" id="6257"/>
    <lineage>
        <taxon>Eukaryota</taxon>
        <taxon>Metazoa</taxon>
        <taxon>Ecdysozoa</taxon>
        <taxon>Nematoda</taxon>
        <taxon>Chromadorea</taxon>
        <taxon>Rhabditida</taxon>
        <taxon>Spirurina</taxon>
        <taxon>Ascaridomorpha</taxon>
        <taxon>Ascaridoidea</taxon>
        <taxon>Ascarididae</taxon>
        <taxon>Parascaris</taxon>
    </lineage>
</organism>
<evidence type="ECO:0000313" key="1">
    <source>
        <dbReference type="Proteomes" id="UP000887569"/>
    </source>
</evidence>
<dbReference type="PROSITE" id="PS50896">
    <property type="entry name" value="LISH"/>
    <property type="match status" value="1"/>
</dbReference>
<keyword evidence="1" id="KW-1185">Reference proteome</keyword>
<reference evidence="2" key="1">
    <citation type="submission" date="2022-11" db="UniProtKB">
        <authorList>
            <consortium name="WormBaseParasite"/>
        </authorList>
    </citation>
    <scope>IDENTIFICATION</scope>
</reference>
<evidence type="ECO:0000313" key="2">
    <source>
        <dbReference type="WBParaSite" id="PgR110_g023_t01"/>
    </source>
</evidence>